<feature type="transmembrane region" description="Helical" evidence="1">
    <location>
        <begin position="37"/>
        <end position="57"/>
    </location>
</feature>
<reference evidence="3" key="1">
    <citation type="submission" date="2016-06" db="EMBL/GenBank/DDBJ databases">
        <title>Draft genome of Moraxella osloensis CCUG 67237.</title>
        <authorList>
            <person name="Salva-Serra F."/>
            <person name="Engstrom-Jakobsson H."/>
            <person name="Thorell K."/>
            <person name="Gonzales-Siles L."/>
            <person name="Karlsson R."/>
            <person name="Boulund F."/>
            <person name="Engstrand L."/>
            <person name="Kristiansson E."/>
            <person name="Moore E."/>
        </authorList>
    </citation>
    <scope>NUCLEOTIDE SEQUENCE [LARGE SCALE GENOMIC DNA]</scope>
    <source>
        <strain evidence="3">CCUG 67237</strain>
    </source>
</reference>
<feature type="transmembrane region" description="Helical" evidence="1">
    <location>
        <begin position="89"/>
        <end position="112"/>
    </location>
</feature>
<protein>
    <recommendedName>
        <fullName evidence="2">VTT domain-containing protein</fullName>
    </recommendedName>
</protein>
<evidence type="ECO:0000313" key="3">
    <source>
        <dbReference type="EMBL" id="OBX62283.1"/>
    </source>
</evidence>
<dbReference type="Pfam" id="PF09335">
    <property type="entry name" value="VTT_dom"/>
    <property type="match status" value="1"/>
</dbReference>
<feature type="domain" description="VTT" evidence="2">
    <location>
        <begin position="28"/>
        <end position="130"/>
    </location>
</feature>
<evidence type="ECO:0000256" key="1">
    <source>
        <dbReference type="SAM" id="Phobius"/>
    </source>
</evidence>
<dbReference type="GO" id="GO:0005886">
    <property type="term" value="C:plasma membrane"/>
    <property type="evidence" value="ECO:0007669"/>
    <property type="project" value="UniProtKB-ARBA"/>
</dbReference>
<dbReference type="EMBL" id="LZMT01000034">
    <property type="protein sequence ID" value="OBX62283.1"/>
    <property type="molecule type" value="Genomic_DNA"/>
</dbReference>
<accession>A0AA91J961</accession>
<comment type="caution">
    <text evidence="3">The sequence shown here is derived from an EMBL/GenBank/DDBJ whole genome shotgun (WGS) entry which is preliminary data.</text>
</comment>
<name>A0AA91J961_FAUOS</name>
<keyword evidence="1" id="KW-1133">Transmembrane helix</keyword>
<dbReference type="InterPro" id="IPR032816">
    <property type="entry name" value="VTT_dom"/>
</dbReference>
<feature type="transmembrane region" description="Helical" evidence="1">
    <location>
        <begin position="118"/>
        <end position="140"/>
    </location>
</feature>
<keyword evidence="1" id="KW-0812">Transmembrane</keyword>
<gene>
    <name evidence="3" type="ORF">A9299_03515</name>
</gene>
<sequence length="141" mass="15934">MAYWLLFIAAFGSATLLPMQSEAVLVTLLAKGHYKAWLLLVVASVGNVLGSCVNFWLGRQIDRFYDKPWFPVSAVKLAKAKRVYQKYGFWSLLASWAPMIGDPITLFAGVFGERFWRFLLLVTIAKTARYVSLYALYLGVI</sequence>
<dbReference type="AlphaFoldDB" id="A0AA91J961"/>
<dbReference type="InterPro" id="IPR051311">
    <property type="entry name" value="DedA_domain"/>
</dbReference>
<dbReference type="PANTHER" id="PTHR42709">
    <property type="entry name" value="ALKALINE PHOSPHATASE LIKE PROTEIN"/>
    <property type="match status" value="1"/>
</dbReference>
<dbReference type="PANTHER" id="PTHR42709:SF4">
    <property type="entry name" value="INNER MEMBRANE PROTEIN YQAA"/>
    <property type="match status" value="1"/>
</dbReference>
<evidence type="ECO:0000259" key="2">
    <source>
        <dbReference type="Pfam" id="PF09335"/>
    </source>
</evidence>
<organism evidence="3">
    <name type="scientific">Faucicola osloensis</name>
    <name type="common">Moraxella osloensis</name>
    <dbReference type="NCBI Taxonomy" id="34062"/>
    <lineage>
        <taxon>Bacteria</taxon>
        <taxon>Pseudomonadati</taxon>
        <taxon>Pseudomonadota</taxon>
        <taxon>Gammaproteobacteria</taxon>
        <taxon>Moraxellales</taxon>
        <taxon>Moraxellaceae</taxon>
        <taxon>Faucicola</taxon>
    </lineage>
</organism>
<proteinExistence type="predicted"/>
<keyword evidence="1" id="KW-0472">Membrane</keyword>